<dbReference type="SUPFAM" id="SSF54292">
    <property type="entry name" value="2Fe-2S ferredoxin-like"/>
    <property type="match status" value="1"/>
</dbReference>
<evidence type="ECO:0000313" key="7">
    <source>
        <dbReference type="EMBL" id="HGW59984.1"/>
    </source>
</evidence>
<keyword evidence="4" id="KW-0408">Iron</keyword>
<dbReference type="AlphaFoldDB" id="A0A7C4Y5Z6"/>
<evidence type="ECO:0000256" key="1">
    <source>
        <dbReference type="ARBA" id="ARBA00022714"/>
    </source>
</evidence>
<reference evidence="7" key="1">
    <citation type="journal article" date="2020" name="mSystems">
        <title>Genome- and Community-Level Interaction Insights into Carbon Utilization and Element Cycling Functions of Hydrothermarchaeota in Hydrothermal Sediment.</title>
        <authorList>
            <person name="Zhou Z."/>
            <person name="Liu Y."/>
            <person name="Xu W."/>
            <person name="Pan J."/>
            <person name="Luo Z.H."/>
            <person name="Li M."/>
        </authorList>
    </citation>
    <scope>NUCLEOTIDE SEQUENCE [LARGE SCALE GENOMIC DNA]</scope>
    <source>
        <strain evidence="7">SpSt-794</strain>
    </source>
</reference>
<sequence length="157" mass="16984">MKEVNINFKLNGKDYNLTVPSNLTLLQIIREKLGITGTKRGCDKGECGACTVIFNGRTVTSCLVLAPKVDGAEVITVEGIGTFENPHLIQKAFVEEGAVQCGFCTPGFVVSAYYLLSKNPHPTEEEIREGLSGNLCRCTGYIKIINAVKKASEELNG</sequence>
<feature type="domain" description="2Fe-2S ferredoxin-type" evidence="6">
    <location>
        <begin position="4"/>
        <end position="80"/>
    </location>
</feature>
<organism evidence="7">
    <name type="scientific">Caldisericum exile</name>
    <dbReference type="NCBI Taxonomy" id="693075"/>
    <lineage>
        <taxon>Bacteria</taxon>
        <taxon>Pseudomonadati</taxon>
        <taxon>Caldisericota/Cryosericota group</taxon>
        <taxon>Caldisericota</taxon>
        <taxon>Caldisericia</taxon>
        <taxon>Caldisericales</taxon>
        <taxon>Caldisericaceae</taxon>
        <taxon>Caldisericum</taxon>
    </lineage>
</organism>
<dbReference type="PANTHER" id="PTHR44379">
    <property type="entry name" value="OXIDOREDUCTASE WITH IRON-SULFUR SUBUNIT"/>
    <property type="match status" value="1"/>
</dbReference>
<evidence type="ECO:0000256" key="2">
    <source>
        <dbReference type="ARBA" id="ARBA00022723"/>
    </source>
</evidence>
<dbReference type="Pfam" id="PF01799">
    <property type="entry name" value="Fer2_2"/>
    <property type="match status" value="1"/>
</dbReference>
<dbReference type="InterPro" id="IPR051452">
    <property type="entry name" value="Diverse_Oxidoreductases"/>
</dbReference>
<dbReference type="GO" id="GO:0051537">
    <property type="term" value="F:2 iron, 2 sulfur cluster binding"/>
    <property type="evidence" value="ECO:0007669"/>
    <property type="project" value="UniProtKB-KW"/>
</dbReference>
<dbReference type="FunFam" id="1.10.150.120:FF:000003">
    <property type="entry name" value="Carbon monoxide dehydrogenase, small subunit"/>
    <property type="match status" value="1"/>
</dbReference>
<dbReference type="GO" id="GO:0046872">
    <property type="term" value="F:metal ion binding"/>
    <property type="evidence" value="ECO:0007669"/>
    <property type="project" value="UniProtKB-KW"/>
</dbReference>
<dbReference type="CDD" id="cd00207">
    <property type="entry name" value="fer2"/>
    <property type="match status" value="1"/>
</dbReference>
<dbReference type="InterPro" id="IPR036010">
    <property type="entry name" value="2Fe-2S_ferredoxin-like_sf"/>
</dbReference>
<dbReference type="InterPro" id="IPR036884">
    <property type="entry name" value="2Fe-2S-bd_dom_sf"/>
</dbReference>
<dbReference type="InterPro" id="IPR012675">
    <property type="entry name" value="Beta-grasp_dom_sf"/>
</dbReference>
<proteinExistence type="predicted"/>
<dbReference type="Pfam" id="PF00111">
    <property type="entry name" value="Fer2"/>
    <property type="match status" value="1"/>
</dbReference>
<evidence type="ECO:0000256" key="3">
    <source>
        <dbReference type="ARBA" id="ARBA00023002"/>
    </source>
</evidence>
<dbReference type="EMBL" id="DTHV01000025">
    <property type="protein sequence ID" value="HGW59984.1"/>
    <property type="molecule type" value="Genomic_DNA"/>
</dbReference>
<dbReference type="SUPFAM" id="SSF47741">
    <property type="entry name" value="CO dehydrogenase ISP C-domain like"/>
    <property type="match status" value="1"/>
</dbReference>
<dbReference type="PROSITE" id="PS00197">
    <property type="entry name" value="2FE2S_FER_1"/>
    <property type="match status" value="1"/>
</dbReference>
<keyword evidence="2" id="KW-0479">Metal-binding</keyword>
<gene>
    <name evidence="7" type="ORF">ENV82_00855</name>
</gene>
<keyword evidence="3" id="KW-0560">Oxidoreductase</keyword>
<evidence type="ECO:0000256" key="4">
    <source>
        <dbReference type="ARBA" id="ARBA00023004"/>
    </source>
</evidence>
<dbReference type="Gene3D" id="1.10.150.120">
    <property type="entry name" value="[2Fe-2S]-binding domain"/>
    <property type="match status" value="1"/>
</dbReference>
<protein>
    <submittedName>
        <fullName evidence="7">(2Fe-2S)-binding protein</fullName>
    </submittedName>
</protein>
<dbReference type="Gene3D" id="3.10.20.30">
    <property type="match status" value="1"/>
</dbReference>
<evidence type="ECO:0000256" key="5">
    <source>
        <dbReference type="ARBA" id="ARBA00023014"/>
    </source>
</evidence>
<dbReference type="FunFam" id="3.10.20.30:FF:000020">
    <property type="entry name" value="Xanthine dehydrogenase iron-sulfur subunit"/>
    <property type="match status" value="1"/>
</dbReference>
<dbReference type="InterPro" id="IPR002888">
    <property type="entry name" value="2Fe-2S-bd"/>
</dbReference>
<keyword evidence="5" id="KW-0411">Iron-sulfur</keyword>
<dbReference type="InterPro" id="IPR006058">
    <property type="entry name" value="2Fe2S_fd_BS"/>
</dbReference>
<dbReference type="InterPro" id="IPR001041">
    <property type="entry name" value="2Fe-2S_ferredoxin-type"/>
</dbReference>
<keyword evidence="1" id="KW-0001">2Fe-2S</keyword>
<comment type="caution">
    <text evidence="7">The sequence shown here is derived from an EMBL/GenBank/DDBJ whole genome shotgun (WGS) entry which is preliminary data.</text>
</comment>
<dbReference type="GO" id="GO:0016491">
    <property type="term" value="F:oxidoreductase activity"/>
    <property type="evidence" value="ECO:0007669"/>
    <property type="project" value="UniProtKB-KW"/>
</dbReference>
<accession>A0A7C4Y5Z6</accession>
<name>A0A7C4Y5Z6_9BACT</name>
<dbReference type="PROSITE" id="PS51085">
    <property type="entry name" value="2FE2S_FER_2"/>
    <property type="match status" value="1"/>
</dbReference>
<dbReference type="PANTHER" id="PTHR44379:SF5">
    <property type="entry name" value="OXIDOREDUCTASE WITH IRON-SULFUR SUBUNIT"/>
    <property type="match status" value="1"/>
</dbReference>
<evidence type="ECO:0000259" key="6">
    <source>
        <dbReference type="PROSITE" id="PS51085"/>
    </source>
</evidence>